<accession>A0A1B7TI20</accession>
<keyword evidence="2" id="KW-0699">rRNA-binding</keyword>
<comment type="similarity">
    <text evidence="1 8">Belongs to the universal ribosomal protein uL23 family.</text>
</comment>
<dbReference type="SUPFAM" id="SSF54189">
    <property type="entry name" value="Ribosomal proteins S24e, L23 and L15e"/>
    <property type="match status" value="1"/>
</dbReference>
<keyword evidence="11" id="KW-1185">Reference proteome</keyword>
<dbReference type="GO" id="GO:1990904">
    <property type="term" value="C:ribonucleoprotein complex"/>
    <property type="evidence" value="ECO:0007669"/>
    <property type="project" value="UniProtKB-KW"/>
</dbReference>
<keyword evidence="5 8" id="KW-0687">Ribonucleoprotein</keyword>
<name>A0A1B7TI20_9ASCO</name>
<dbReference type="InterPro" id="IPR013025">
    <property type="entry name" value="Ribosomal_uL23-like"/>
</dbReference>
<comment type="caution">
    <text evidence="10">The sequence shown here is derived from an EMBL/GenBank/DDBJ whole genome shotgun (WGS) entry which is preliminary data.</text>
</comment>
<dbReference type="PROSITE" id="PS00050">
    <property type="entry name" value="RIBOSOMAL_L23"/>
    <property type="match status" value="1"/>
</dbReference>
<dbReference type="InterPro" id="IPR012678">
    <property type="entry name" value="Ribosomal_uL23/eL15/eS24_sf"/>
</dbReference>
<evidence type="ECO:0000256" key="4">
    <source>
        <dbReference type="ARBA" id="ARBA00022980"/>
    </source>
</evidence>
<evidence type="ECO:0000256" key="5">
    <source>
        <dbReference type="ARBA" id="ARBA00023274"/>
    </source>
</evidence>
<dbReference type="Pfam" id="PF00276">
    <property type="entry name" value="Ribosomal_L23"/>
    <property type="match status" value="1"/>
</dbReference>
<feature type="domain" description="Large ribosomal subunit protein uL23 N-terminal" evidence="9">
    <location>
        <begin position="274"/>
        <end position="322"/>
    </location>
</feature>
<dbReference type="InterPro" id="IPR005633">
    <property type="entry name" value="Ribosomal_uL23_N"/>
</dbReference>
<dbReference type="InterPro" id="IPR001014">
    <property type="entry name" value="Ribosomal_uL23_CS"/>
</dbReference>
<evidence type="ECO:0000259" key="9">
    <source>
        <dbReference type="Pfam" id="PF03939"/>
    </source>
</evidence>
<dbReference type="EMBL" id="LXPE01000004">
    <property type="protein sequence ID" value="OBA28390.1"/>
    <property type="molecule type" value="Genomic_DNA"/>
</dbReference>
<dbReference type="InterPro" id="IPR012677">
    <property type="entry name" value="Nucleotide-bd_a/b_plait_sf"/>
</dbReference>
<evidence type="ECO:0000256" key="8">
    <source>
        <dbReference type="RuleBase" id="RU003934"/>
    </source>
</evidence>
<evidence type="ECO:0000256" key="1">
    <source>
        <dbReference type="ARBA" id="ARBA00006700"/>
    </source>
</evidence>
<dbReference type="HAMAP" id="MF_01369_A">
    <property type="entry name" value="Ribosomal_uL23_A"/>
    <property type="match status" value="1"/>
</dbReference>
<dbReference type="GO" id="GO:0005840">
    <property type="term" value="C:ribosome"/>
    <property type="evidence" value="ECO:0007669"/>
    <property type="project" value="UniProtKB-KW"/>
</dbReference>
<evidence type="ECO:0000313" key="10">
    <source>
        <dbReference type="EMBL" id="OBA28390.1"/>
    </source>
</evidence>
<reference evidence="11" key="1">
    <citation type="journal article" date="2016" name="Proc. Natl. Acad. Sci. U.S.A.">
        <title>Comparative genomics of biotechnologically important yeasts.</title>
        <authorList>
            <person name="Riley R."/>
            <person name="Haridas S."/>
            <person name="Wolfe K.H."/>
            <person name="Lopes M.R."/>
            <person name="Hittinger C.T."/>
            <person name="Goeker M."/>
            <person name="Salamov A.A."/>
            <person name="Wisecaver J.H."/>
            <person name="Long T.M."/>
            <person name="Calvey C.H."/>
            <person name="Aerts A.L."/>
            <person name="Barry K.W."/>
            <person name="Choi C."/>
            <person name="Clum A."/>
            <person name="Coughlan A.Y."/>
            <person name="Deshpande S."/>
            <person name="Douglass A.P."/>
            <person name="Hanson S.J."/>
            <person name="Klenk H.-P."/>
            <person name="LaButti K.M."/>
            <person name="Lapidus A."/>
            <person name="Lindquist E.A."/>
            <person name="Lipzen A.M."/>
            <person name="Meier-Kolthoff J.P."/>
            <person name="Ohm R.A."/>
            <person name="Otillar R.P."/>
            <person name="Pangilinan J.L."/>
            <person name="Peng Y."/>
            <person name="Rokas A."/>
            <person name="Rosa C.A."/>
            <person name="Scheuner C."/>
            <person name="Sibirny A.A."/>
            <person name="Slot J.C."/>
            <person name="Stielow J.B."/>
            <person name="Sun H."/>
            <person name="Kurtzman C.P."/>
            <person name="Blackwell M."/>
            <person name="Grigoriev I.V."/>
            <person name="Jeffries T.W."/>
        </authorList>
    </citation>
    <scope>NUCLEOTIDE SEQUENCE [LARGE SCALE GENOMIC DNA]</scope>
    <source>
        <strain evidence="11">NRRL Y-1626</strain>
    </source>
</reference>
<dbReference type="PANTHER" id="PTHR11620">
    <property type="entry name" value="60S RIBOSOMAL PROTEIN L23A"/>
    <property type="match status" value="1"/>
</dbReference>
<dbReference type="Gene3D" id="3.30.70.330">
    <property type="match status" value="1"/>
</dbReference>
<dbReference type="Proteomes" id="UP000092321">
    <property type="component" value="Unassembled WGS sequence"/>
</dbReference>
<dbReference type="Pfam" id="PF03939">
    <property type="entry name" value="Ribosomal_L23eN"/>
    <property type="match status" value="1"/>
</dbReference>
<keyword evidence="3" id="KW-0694">RNA-binding</keyword>
<dbReference type="GO" id="GO:0006412">
    <property type="term" value="P:translation"/>
    <property type="evidence" value="ECO:0007669"/>
    <property type="project" value="InterPro"/>
</dbReference>
<proteinExistence type="inferred from homology"/>
<evidence type="ECO:0000313" key="11">
    <source>
        <dbReference type="Proteomes" id="UP000092321"/>
    </source>
</evidence>
<dbReference type="Gene3D" id="3.30.420.80">
    <property type="entry name" value="Ribosomal protein S11"/>
    <property type="match status" value="1"/>
</dbReference>
<dbReference type="FunFam" id="3.30.70.330:FF:000035">
    <property type="entry name" value="60S ribosomal protein L23a"/>
    <property type="match status" value="1"/>
</dbReference>
<sequence>MFSLRLQPHKKSLLKTFFIQSKQLQSTSFKPNSQNIPDITAQVNNKTFQQLNGEELRDQILKEEKEANANMHLVKYGVSFTFSKNSTFVTFSEYYDRQAPIEDEENLDYHAFMKQKIHLTQKMRWSVSVGALGFKNSAKQQYEANAIFARFAFNKLTDYFQNGDLRKLQKMGIDATSGNLTKVKKVNANKDENDIEDDGKKDDLDEFEAVEFSNNGNNATKSLINKKAPLYITFRGMGPGRYPVIQTLMGPEGVVFRKYIDVINDGTATKHGGHKASAAKKAVSKGTNGKKALKVRTTATFRLPKTLQLARSPKYSSKVVPHYNRLDSYKIIEKPITSESSLKKVEDENILVFQVSMKSNKNQIKQAVKELYNVDVLKVNTLVRPNGTKKAYVRLTAEHDALEIASDIGYI</sequence>
<dbReference type="GO" id="GO:0019843">
    <property type="term" value="F:rRNA binding"/>
    <property type="evidence" value="ECO:0007669"/>
    <property type="project" value="UniProtKB-KW"/>
</dbReference>
<evidence type="ECO:0000256" key="2">
    <source>
        <dbReference type="ARBA" id="ARBA00022730"/>
    </source>
</evidence>
<dbReference type="AlphaFoldDB" id="A0A1B7TI20"/>
<dbReference type="NCBIfam" id="NF011118">
    <property type="entry name" value="PRK14548.1"/>
    <property type="match status" value="1"/>
</dbReference>
<dbReference type="GO" id="GO:0003735">
    <property type="term" value="F:structural constituent of ribosome"/>
    <property type="evidence" value="ECO:0007669"/>
    <property type="project" value="InterPro"/>
</dbReference>
<dbReference type="OrthoDB" id="1267328at2759"/>
<evidence type="ECO:0000256" key="7">
    <source>
        <dbReference type="ARBA" id="ARBA00075004"/>
    </source>
</evidence>
<gene>
    <name evidence="10" type="ORF">HANVADRAFT_5583</name>
</gene>
<protein>
    <recommendedName>
        <fullName evidence="6">Large ribosomal subunit protein uL23</fullName>
    </recommendedName>
    <alternativeName>
        <fullName evidence="7">60S ribosomal protein L25</fullName>
    </alternativeName>
</protein>
<dbReference type="InterPro" id="IPR036967">
    <property type="entry name" value="Ribosomal_uS11_sf"/>
</dbReference>
<keyword evidence="4 8" id="KW-0689">Ribosomal protein</keyword>
<evidence type="ECO:0000256" key="6">
    <source>
        <dbReference type="ARBA" id="ARBA00044537"/>
    </source>
</evidence>
<organism evidence="10 11">
    <name type="scientific">Hanseniaspora valbyensis NRRL Y-1626</name>
    <dbReference type="NCBI Taxonomy" id="766949"/>
    <lineage>
        <taxon>Eukaryota</taxon>
        <taxon>Fungi</taxon>
        <taxon>Dikarya</taxon>
        <taxon>Ascomycota</taxon>
        <taxon>Saccharomycotina</taxon>
        <taxon>Saccharomycetes</taxon>
        <taxon>Saccharomycodales</taxon>
        <taxon>Saccharomycodaceae</taxon>
        <taxon>Hanseniaspora</taxon>
    </lineage>
</organism>
<evidence type="ECO:0000256" key="3">
    <source>
        <dbReference type="ARBA" id="ARBA00022884"/>
    </source>
</evidence>